<dbReference type="GO" id="GO:0005507">
    <property type="term" value="F:copper ion binding"/>
    <property type="evidence" value="ECO:0007669"/>
    <property type="project" value="InterPro"/>
</dbReference>
<evidence type="ECO:0000256" key="1">
    <source>
        <dbReference type="ARBA" id="ARBA00022723"/>
    </source>
</evidence>
<name>A0A820AZA7_9BILA</name>
<dbReference type="SUPFAM" id="SSF55008">
    <property type="entry name" value="HMA, heavy metal-associated domain"/>
    <property type="match status" value="2"/>
</dbReference>
<comment type="caution">
    <text evidence="5">The sequence shown here is derived from an EMBL/GenBank/DDBJ whole genome shotgun (WGS) entry which is preliminary data.</text>
</comment>
<dbReference type="CDD" id="cd00371">
    <property type="entry name" value="HMA"/>
    <property type="match status" value="2"/>
</dbReference>
<accession>A0A820AZA7</accession>
<feature type="domain" description="HMA" evidence="4">
    <location>
        <begin position="152"/>
        <end position="218"/>
    </location>
</feature>
<dbReference type="PRINTS" id="PR00942">
    <property type="entry name" value="CUATPASEI"/>
</dbReference>
<dbReference type="InterPro" id="IPR036163">
    <property type="entry name" value="HMA_dom_sf"/>
</dbReference>
<keyword evidence="3" id="KW-0186">Copper</keyword>
<dbReference type="InterPro" id="IPR017969">
    <property type="entry name" value="Heavy-metal-associated_CS"/>
</dbReference>
<reference evidence="5" key="1">
    <citation type="submission" date="2021-02" db="EMBL/GenBank/DDBJ databases">
        <authorList>
            <person name="Nowell W R."/>
        </authorList>
    </citation>
    <scope>NUCLEOTIDE SEQUENCE</scope>
</reference>
<dbReference type="InterPro" id="IPR006121">
    <property type="entry name" value="HMA_dom"/>
</dbReference>
<proteinExistence type="predicted"/>
<dbReference type="PANTHER" id="PTHR46594">
    <property type="entry name" value="P-TYPE CATION-TRANSPORTING ATPASE"/>
    <property type="match status" value="1"/>
</dbReference>
<dbReference type="NCBIfam" id="TIGR00003">
    <property type="entry name" value="copper ion binding protein"/>
    <property type="match status" value="2"/>
</dbReference>
<keyword evidence="2" id="KW-0406">Ion transport</keyword>
<evidence type="ECO:0000259" key="4">
    <source>
        <dbReference type="PROSITE" id="PS50846"/>
    </source>
</evidence>
<dbReference type="PROSITE" id="PS01047">
    <property type="entry name" value="HMA_1"/>
    <property type="match status" value="2"/>
</dbReference>
<evidence type="ECO:0000256" key="3">
    <source>
        <dbReference type="ARBA" id="ARBA00023008"/>
    </source>
</evidence>
<evidence type="ECO:0000313" key="6">
    <source>
        <dbReference type="Proteomes" id="UP000663881"/>
    </source>
</evidence>
<dbReference type="PROSITE" id="PS50846">
    <property type="entry name" value="HMA_2"/>
    <property type="match status" value="2"/>
</dbReference>
<keyword evidence="1" id="KW-0479">Metal-binding</keyword>
<dbReference type="Gene3D" id="3.30.70.100">
    <property type="match status" value="2"/>
</dbReference>
<evidence type="ECO:0000313" key="5">
    <source>
        <dbReference type="EMBL" id="CAF4190975.1"/>
    </source>
</evidence>
<dbReference type="GO" id="GO:0006825">
    <property type="term" value="P:copper ion transport"/>
    <property type="evidence" value="ECO:0007669"/>
    <property type="project" value="UniProtKB-KW"/>
</dbReference>
<dbReference type="AlphaFoldDB" id="A0A820AZA7"/>
<keyword evidence="2" id="KW-0813">Transport</keyword>
<protein>
    <recommendedName>
        <fullName evidence="4">HMA domain-containing protein</fullName>
    </recommendedName>
</protein>
<feature type="domain" description="HMA" evidence="4">
    <location>
        <begin position="4"/>
        <end position="70"/>
    </location>
</feature>
<dbReference type="EMBL" id="CAJOAY010008675">
    <property type="protein sequence ID" value="CAF4190975.1"/>
    <property type="molecule type" value="Genomic_DNA"/>
</dbReference>
<gene>
    <name evidence="5" type="ORF">OKA104_LOCUS40431</name>
</gene>
<sequence length="255" mass="28698">MAETTQHIRINGMTCQSCVKNIENTVNKLTGVQSIKVSLEEKLGTVIFNSNDIHINDIVKRINDMGFEAELNQININDNLDLELGGISDENIPTAIERISSIDGVLNVIFPLKNDSSHVIISYDKNQTDPYRVYQKIQSIGYKVNPKLENISRAYLRVQGMHCNSCVMNITQTVEDLPGIHHIKVSFDDQSANILYDPNIIPLSTIIDEIQDLDFQVAIITPNEIDKSKDTTESSPVPILADYFKRMNSIGEIRH</sequence>
<dbReference type="Proteomes" id="UP000663881">
    <property type="component" value="Unassembled WGS sequence"/>
</dbReference>
<keyword evidence="2" id="KW-0187">Copper transport</keyword>
<dbReference type="PANTHER" id="PTHR46594:SF4">
    <property type="entry name" value="P-TYPE CATION-TRANSPORTING ATPASE"/>
    <property type="match status" value="1"/>
</dbReference>
<dbReference type="FunFam" id="3.30.70.100:FF:000001">
    <property type="entry name" value="ATPase copper transporting beta"/>
    <property type="match status" value="2"/>
</dbReference>
<organism evidence="5 6">
    <name type="scientific">Adineta steineri</name>
    <dbReference type="NCBI Taxonomy" id="433720"/>
    <lineage>
        <taxon>Eukaryota</taxon>
        <taxon>Metazoa</taxon>
        <taxon>Spiralia</taxon>
        <taxon>Gnathifera</taxon>
        <taxon>Rotifera</taxon>
        <taxon>Eurotatoria</taxon>
        <taxon>Bdelloidea</taxon>
        <taxon>Adinetida</taxon>
        <taxon>Adinetidae</taxon>
        <taxon>Adineta</taxon>
    </lineage>
</organism>
<evidence type="ECO:0000256" key="2">
    <source>
        <dbReference type="ARBA" id="ARBA00022796"/>
    </source>
</evidence>
<dbReference type="InterPro" id="IPR006122">
    <property type="entry name" value="HMA_Cu_ion-bd"/>
</dbReference>
<dbReference type="Pfam" id="PF00403">
    <property type="entry name" value="HMA"/>
    <property type="match status" value="2"/>
</dbReference>